<gene>
    <name evidence="2" type="ORF">B6254_1215</name>
</gene>
<dbReference type="Proteomes" id="UP000244870">
    <property type="component" value="Chromosome"/>
</dbReference>
<dbReference type="EMBL" id="CP020928">
    <property type="protein sequence ID" value="AWF95620.1"/>
    <property type="molecule type" value="Genomic_DNA"/>
</dbReference>
<sequence length="258" mass="28975">MGGTFDMTEDTAVRFAELIASKSDTKFDKQRFLENFRKGAASTAEDIPEVSGVLADKIARFRKTETRRYYPMSLFVSEDVKFFEFKDWKAPTQEHHDIGKKAFMAAKKLEQASGNYVLVGRAGTGKTALSVAMLNELMKVKSGLFVNLVNLRSLMLMSINDERAKQDYNMIIRGMKEVDVLVMDDFGKESGAGGATDKMTEILYGIVNARIGKTTIITTNDNLTELNAKYDESLTSRLIPKDKDKIIIFQGIDDYREA</sequence>
<accession>A0A2S1KRK3</accession>
<dbReference type="SMART" id="SM00382">
    <property type="entry name" value="AAA"/>
    <property type="match status" value="1"/>
</dbReference>
<name>A0A2S1KRK3_9LACO</name>
<dbReference type="SUPFAM" id="SSF52540">
    <property type="entry name" value="P-loop containing nucleoside triphosphate hydrolases"/>
    <property type="match status" value="1"/>
</dbReference>
<dbReference type="AlphaFoldDB" id="A0A2S1KRK3"/>
<reference evidence="2 3" key="1">
    <citation type="submission" date="2017-04" db="EMBL/GenBank/DDBJ databases">
        <title>Weissella cibaria strain m2 complete genome.</title>
        <authorList>
            <person name="Pan Q."/>
            <person name="Tan M."/>
            <person name="Yao F."/>
            <person name="Su S."/>
        </authorList>
    </citation>
    <scope>NUCLEOTIDE SEQUENCE [LARGE SCALE GENOMIC DNA]</scope>
    <source>
        <strain evidence="2 3">M2</strain>
    </source>
</reference>
<dbReference type="InterPro" id="IPR003593">
    <property type="entry name" value="AAA+_ATPase"/>
</dbReference>
<evidence type="ECO:0000313" key="3">
    <source>
        <dbReference type="Proteomes" id="UP000244870"/>
    </source>
</evidence>
<organism evidence="2 3">
    <name type="scientific">Weissella cibaria</name>
    <dbReference type="NCBI Taxonomy" id="137591"/>
    <lineage>
        <taxon>Bacteria</taxon>
        <taxon>Bacillati</taxon>
        <taxon>Bacillota</taxon>
        <taxon>Bacilli</taxon>
        <taxon>Lactobacillales</taxon>
        <taxon>Lactobacillaceae</taxon>
        <taxon>Weissella</taxon>
    </lineage>
</organism>
<dbReference type="InterPro" id="IPR002611">
    <property type="entry name" value="IstB_ATP-bd"/>
</dbReference>
<dbReference type="Pfam" id="PF01695">
    <property type="entry name" value="IstB_IS21"/>
    <property type="match status" value="1"/>
</dbReference>
<dbReference type="PANTHER" id="PTHR30050:SF4">
    <property type="entry name" value="ATP-BINDING PROTEIN RV3427C IN INSERTION SEQUENCE-RELATED"/>
    <property type="match status" value="1"/>
</dbReference>
<dbReference type="InterPro" id="IPR027417">
    <property type="entry name" value="P-loop_NTPase"/>
</dbReference>
<dbReference type="GO" id="GO:0006260">
    <property type="term" value="P:DNA replication"/>
    <property type="evidence" value="ECO:0007669"/>
    <property type="project" value="TreeGrafter"/>
</dbReference>
<proteinExistence type="predicted"/>
<dbReference type="PANTHER" id="PTHR30050">
    <property type="entry name" value="CHROMOSOMAL REPLICATION INITIATOR PROTEIN DNAA"/>
    <property type="match status" value="1"/>
</dbReference>
<protein>
    <recommendedName>
        <fullName evidence="1">AAA+ ATPase domain-containing protein</fullName>
    </recommendedName>
</protein>
<evidence type="ECO:0000259" key="1">
    <source>
        <dbReference type="SMART" id="SM00382"/>
    </source>
</evidence>
<dbReference type="Gene3D" id="3.40.50.300">
    <property type="entry name" value="P-loop containing nucleotide triphosphate hydrolases"/>
    <property type="match status" value="1"/>
</dbReference>
<feature type="domain" description="AAA+ ATPase" evidence="1">
    <location>
        <begin position="112"/>
        <end position="244"/>
    </location>
</feature>
<dbReference type="GO" id="GO:0005524">
    <property type="term" value="F:ATP binding"/>
    <property type="evidence" value="ECO:0007669"/>
    <property type="project" value="InterPro"/>
</dbReference>
<dbReference type="RefSeq" id="WP_108730454.1">
    <property type="nucleotide sequence ID" value="NZ_CP020928.1"/>
</dbReference>
<evidence type="ECO:0000313" key="2">
    <source>
        <dbReference type="EMBL" id="AWF95620.1"/>
    </source>
</evidence>